<keyword evidence="1" id="KW-0472">Membrane</keyword>
<name>A0A813T165_ADIRI</name>
<feature type="transmembrane region" description="Helical" evidence="1">
    <location>
        <begin position="313"/>
        <end position="335"/>
    </location>
</feature>
<dbReference type="OrthoDB" id="9992544at2759"/>
<sequence length="404" mass="46450">MTTTTDFRPSNIQIIPDFKIINHTSTTNFTCFNHRPSDSPLEVNLSKVIPTNEIQLFTSILNQSAIHIRLESRNYVGVFHLLCYAKGEQSKGIRADIIVTAPPGVLQLAEKCRVYDRQYIKCVIRASTIARAVQNDYPVKFEFTEMAHSPDRLAYRPRFEFLKNESTKDNLTFKWQPTIDGEFPNGVRMHMKAFLPHIEDSSYYFDMTPIFQITPRFSLQTVSSNTIRMNVEPINPPVFCEKSVMQNLVSSVNRTWTVHEPNKSPYNIVNLRPKTIYRICMKCRQTQSDPEGIEQCQTISTNSLFHWLPGYEIVSIFFICVLVILVITIVLIIFFRKRRPHYSRIKHIFTCRHSSHCSSSVSIRSSDPSVVPSTSTSSRYRSIADIQSVIHQCTLPELSPLTSD</sequence>
<protein>
    <submittedName>
        <fullName evidence="2">Uncharacterized protein</fullName>
    </submittedName>
</protein>
<accession>A0A813T165</accession>
<dbReference type="AlphaFoldDB" id="A0A813T165"/>
<reference evidence="2" key="1">
    <citation type="submission" date="2021-02" db="EMBL/GenBank/DDBJ databases">
        <authorList>
            <person name="Nowell W R."/>
        </authorList>
    </citation>
    <scope>NUCLEOTIDE SEQUENCE</scope>
</reference>
<dbReference type="EMBL" id="CAJNOJ010000013">
    <property type="protein sequence ID" value="CAF0803811.1"/>
    <property type="molecule type" value="Genomic_DNA"/>
</dbReference>
<keyword evidence="1" id="KW-1133">Transmembrane helix</keyword>
<keyword evidence="1" id="KW-0812">Transmembrane</keyword>
<evidence type="ECO:0000256" key="1">
    <source>
        <dbReference type="SAM" id="Phobius"/>
    </source>
</evidence>
<evidence type="ECO:0000313" key="2">
    <source>
        <dbReference type="EMBL" id="CAF0803811.1"/>
    </source>
</evidence>
<proteinExistence type="predicted"/>
<evidence type="ECO:0000313" key="3">
    <source>
        <dbReference type="Proteomes" id="UP000663852"/>
    </source>
</evidence>
<comment type="caution">
    <text evidence="2">The sequence shown here is derived from an EMBL/GenBank/DDBJ whole genome shotgun (WGS) entry which is preliminary data.</text>
</comment>
<organism evidence="2 3">
    <name type="scientific">Adineta ricciae</name>
    <name type="common">Rotifer</name>
    <dbReference type="NCBI Taxonomy" id="249248"/>
    <lineage>
        <taxon>Eukaryota</taxon>
        <taxon>Metazoa</taxon>
        <taxon>Spiralia</taxon>
        <taxon>Gnathifera</taxon>
        <taxon>Rotifera</taxon>
        <taxon>Eurotatoria</taxon>
        <taxon>Bdelloidea</taxon>
        <taxon>Adinetida</taxon>
        <taxon>Adinetidae</taxon>
        <taxon>Adineta</taxon>
    </lineage>
</organism>
<gene>
    <name evidence="2" type="ORF">EDS130_LOCUS4992</name>
</gene>
<dbReference type="Proteomes" id="UP000663852">
    <property type="component" value="Unassembled WGS sequence"/>
</dbReference>